<dbReference type="PROSITE" id="PS50175">
    <property type="entry name" value="ASP_PROT_RETROV"/>
    <property type="match status" value="1"/>
</dbReference>
<protein>
    <recommendedName>
        <fullName evidence="2">Peptidase A2 domain-containing protein</fullName>
    </recommendedName>
</protein>
<sequence length="142" mass="16189">MELRARIDTGADKSLLSYDHVTILIEKGQVKLSHQSTNLCGVSGEIIHCIGQLTGVIEWKGIRREHTFVVVEGLPVPMLIGVDLLQTWEVVVDFRRWETLTGTPSRQGEIDWDKMQELTRQSDVNKNQLLENFHSMPELFCS</sequence>
<dbReference type="Gene3D" id="2.40.70.10">
    <property type="entry name" value="Acid Proteases"/>
    <property type="match status" value="1"/>
</dbReference>
<name>A0A4Y2C6C5_ARAVE</name>
<gene>
    <name evidence="4" type="ORF">AVEN_120664_1</name>
    <name evidence="5" type="ORF">AVEN_141415_1</name>
    <name evidence="3" type="ORF">AVEN_193677_1</name>
    <name evidence="6" type="ORF">AVEN_205432_1</name>
</gene>
<dbReference type="SUPFAM" id="SSF50630">
    <property type="entry name" value="Acid proteases"/>
    <property type="match status" value="1"/>
</dbReference>
<dbReference type="InterPro" id="IPR018061">
    <property type="entry name" value="Retropepsins"/>
</dbReference>
<dbReference type="EMBL" id="BGPR01085548">
    <property type="protein sequence ID" value="GBL99881.1"/>
    <property type="molecule type" value="Genomic_DNA"/>
</dbReference>
<reference evidence="5 7" key="1">
    <citation type="journal article" date="2019" name="Sci. Rep.">
        <title>Orb-weaving spider Araneus ventricosus genome elucidates the spidroin gene catalogue.</title>
        <authorList>
            <person name="Kono N."/>
            <person name="Nakamura H."/>
            <person name="Ohtoshi R."/>
            <person name="Moran D.A.P."/>
            <person name="Shinohara A."/>
            <person name="Yoshida Y."/>
            <person name="Fujiwara M."/>
            <person name="Mori M."/>
            <person name="Tomita M."/>
            <person name="Arakawa K."/>
        </authorList>
    </citation>
    <scope>NUCLEOTIDE SEQUENCE [LARGE SCALE GENOMIC DNA]</scope>
</reference>
<evidence type="ECO:0000313" key="6">
    <source>
        <dbReference type="EMBL" id="GBL99917.1"/>
    </source>
</evidence>
<dbReference type="AlphaFoldDB" id="A0A4Y2C6C5"/>
<accession>A0A4Y2C6C5</accession>
<dbReference type="EMBL" id="BGPR01085541">
    <property type="protein sequence ID" value="GBL99851.1"/>
    <property type="molecule type" value="Genomic_DNA"/>
</dbReference>
<dbReference type="EMBL" id="BGPR01085550">
    <property type="protein sequence ID" value="GBL99917.1"/>
    <property type="molecule type" value="Genomic_DNA"/>
</dbReference>
<feature type="domain" description="Peptidase A2" evidence="2">
    <location>
        <begin position="3"/>
        <end position="44"/>
    </location>
</feature>
<evidence type="ECO:0000256" key="1">
    <source>
        <dbReference type="ARBA" id="ARBA00022801"/>
    </source>
</evidence>
<evidence type="ECO:0000313" key="4">
    <source>
        <dbReference type="EMBL" id="GBL99881.1"/>
    </source>
</evidence>
<evidence type="ECO:0000313" key="3">
    <source>
        <dbReference type="EMBL" id="GBL99851.1"/>
    </source>
</evidence>
<evidence type="ECO:0000313" key="7">
    <source>
        <dbReference type="Proteomes" id="UP000499080"/>
    </source>
</evidence>
<dbReference type="GO" id="GO:0006508">
    <property type="term" value="P:proteolysis"/>
    <property type="evidence" value="ECO:0007669"/>
    <property type="project" value="InterPro"/>
</dbReference>
<dbReference type="GO" id="GO:0004190">
    <property type="term" value="F:aspartic-type endopeptidase activity"/>
    <property type="evidence" value="ECO:0007669"/>
    <property type="project" value="InterPro"/>
</dbReference>
<dbReference type="OrthoDB" id="4075938at2759"/>
<organism evidence="5 7">
    <name type="scientific">Araneus ventricosus</name>
    <name type="common">Orbweaver spider</name>
    <name type="synonym">Epeira ventricosa</name>
    <dbReference type="NCBI Taxonomy" id="182803"/>
    <lineage>
        <taxon>Eukaryota</taxon>
        <taxon>Metazoa</taxon>
        <taxon>Ecdysozoa</taxon>
        <taxon>Arthropoda</taxon>
        <taxon>Chelicerata</taxon>
        <taxon>Arachnida</taxon>
        <taxon>Araneae</taxon>
        <taxon>Araneomorphae</taxon>
        <taxon>Entelegynae</taxon>
        <taxon>Araneoidea</taxon>
        <taxon>Araneidae</taxon>
        <taxon>Araneus</taxon>
    </lineage>
</organism>
<proteinExistence type="predicted"/>
<keyword evidence="1" id="KW-0378">Hydrolase</keyword>
<dbReference type="CDD" id="cd00303">
    <property type="entry name" value="retropepsin_like"/>
    <property type="match status" value="1"/>
</dbReference>
<dbReference type="InterPro" id="IPR001995">
    <property type="entry name" value="Peptidase_A2_cat"/>
</dbReference>
<keyword evidence="7" id="KW-1185">Reference proteome</keyword>
<evidence type="ECO:0000313" key="5">
    <source>
        <dbReference type="EMBL" id="GBL99898.1"/>
    </source>
</evidence>
<dbReference type="Pfam" id="PF00077">
    <property type="entry name" value="RVP"/>
    <property type="match status" value="1"/>
</dbReference>
<dbReference type="Proteomes" id="UP000499080">
    <property type="component" value="Unassembled WGS sequence"/>
</dbReference>
<dbReference type="EMBL" id="BGPR01085549">
    <property type="protein sequence ID" value="GBL99898.1"/>
    <property type="molecule type" value="Genomic_DNA"/>
</dbReference>
<dbReference type="InterPro" id="IPR021109">
    <property type="entry name" value="Peptidase_aspartic_dom_sf"/>
</dbReference>
<comment type="caution">
    <text evidence="5">The sequence shown here is derived from an EMBL/GenBank/DDBJ whole genome shotgun (WGS) entry which is preliminary data.</text>
</comment>
<evidence type="ECO:0000259" key="2">
    <source>
        <dbReference type="PROSITE" id="PS50175"/>
    </source>
</evidence>